<dbReference type="GO" id="GO:0016887">
    <property type="term" value="F:ATP hydrolysis activity"/>
    <property type="evidence" value="ECO:0007669"/>
    <property type="project" value="InterPro"/>
</dbReference>
<keyword evidence="7" id="KW-1185">Reference proteome</keyword>
<dbReference type="Proteomes" id="UP000298180">
    <property type="component" value="Unassembled WGS sequence"/>
</dbReference>
<accession>A0A4Z0BV51</accession>
<dbReference type="InterPro" id="IPR013611">
    <property type="entry name" value="Transp-assoc_OB_typ2"/>
</dbReference>
<dbReference type="EMBL" id="SMLM01000002">
    <property type="protein sequence ID" value="TFZ02592.1"/>
    <property type="molecule type" value="Genomic_DNA"/>
</dbReference>
<dbReference type="SMART" id="SM00382">
    <property type="entry name" value="AAA"/>
    <property type="match status" value="1"/>
</dbReference>
<dbReference type="GO" id="GO:0043190">
    <property type="term" value="C:ATP-binding cassette (ABC) transporter complex"/>
    <property type="evidence" value="ECO:0007669"/>
    <property type="project" value="InterPro"/>
</dbReference>
<dbReference type="PROSITE" id="PS50893">
    <property type="entry name" value="ABC_TRANSPORTER_2"/>
    <property type="match status" value="1"/>
</dbReference>
<dbReference type="InterPro" id="IPR003439">
    <property type="entry name" value="ABC_transporter-like_ATP-bd"/>
</dbReference>
<comment type="caution">
    <text evidence="6">The sequence shown here is derived from an EMBL/GenBank/DDBJ whole genome shotgun (WGS) entry which is preliminary data.</text>
</comment>
<dbReference type="FunFam" id="3.40.50.300:FF:000042">
    <property type="entry name" value="Maltose/maltodextrin ABC transporter, ATP-binding protein"/>
    <property type="match status" value="1"/>
</dbReference>
<dbReference type="RefSeq" id="WP_135264117.1">
    <property type="nucleotide sequence ID" value="NZ_SMLM01000002.1"/>
</dbReference>
<protein>
    <submittedName>
        <fullName evidence="6">ABC transporter ATP-binding protein</fullName>
    </submittedName>
</protein>
<keyword evidence="2" id="KW-0472">Membrane</keyword>
<dbReference type="Pfam" id="PF08402">
    <property type="entry name" value="TOBE_2"/>
    <property type="match status" value="1"/>
</dbReference>
<dbReference type="OrthoDB" id="5298774at2"/>
<keyword evidence="3" id="KW-0547">Nucleotide-binding</keyword>
<evidence type="ECO:0000256" key="3">
    <source>
        <dbReference type="ARBA" id="ARBA00022741"/>
    </source>
</evidence>
<name>A0A4Z0BV51_9BURK</name>
<reference evidence="6 7" key="1">
    <citation type="submission" date="2019-03" db="EMBL/GenBank/DDBJ databases">
        <title>Ramlibacter henchirensis DSM 14656, whole genome shotgun sequence.</title>
        <authorList>
            <person name="Zhang X."/>
            <person name="Feng G."/>
            <person name="Zhu H."/>
        </authorList>
    </citation>
    <scope>NUCLEOTIDE SEQUENCE [LARGE SCALE GENOMIC DNA]</scope>
    <source>
        <strain evidence="6 7">DSM 14656</strain>
    </source>
</reference>
<dbReference type="PANTHER" id="PTHR42781:SF4">
    <property type="entry name" value="SPERMIDINE_PUTRESCINE IMPORT ATP-BINDING PROTEIN POTA"/>
    <property type="match status" value="1"/>
</dbReference>
<proteinExistence type="predicted"/>
<keyword evidence="1" id="KW-0813">Transport</keyword>
<dbReference type="Pfam" id="PF00005">
    <property type="entry name" value="ABC_tran"/>
    <property type="match status" value="1"/>
</dbReference>
<dbReference type="SUPFAM" id="SSF50331">
    <property type="entry name" value="MOP-like"/>
    <property type="match status" value="1"/>
</dbReference>
<dbReference type="SUPFAM" id="SSF52540">
    <property type="entry name" value="P-loop containing nucleoside triphosphate hydrolases"/>
    <property type="match status" value="1"/>
</dbReference>
<feature type="domain" description="ABC transporter" evidence="5">
    <location>
        <begin position="4"/>
        <end position="240"/>
    </location>
</feature>
<evidence type="ECO:0000259" key="5">
    <source>
        <dbReference type="PROSITE" id="PS50893"/>
    </source>
</evidence>
<dbReference type="PANTHER" id="PTHR42781">
    <property type="entry name" value="SPERMIDINE/PUTRESCINE IMPORT ATP-BINDING PROTEIN POTA"/>
    <property type="match status" value="1"/>
</dbReference>
<dbReference type="InterPro" id="IPR027417">
    <property type="entry name" value="P-loop_NTPase"/>
</dbReference>
<dbReference type="Gene3D" id="3.40.50.300">
    <property type="entry name" value="P-loop containing nucleotide triphosphate hydrolases"/>
    <property type="match status" value="1"/>
</dbReference>
<keyword evidence="2" id="KW-1003">Cell membrane</keyword>
<evidence type="ECO:0000313" key="7">
    <source>
        <dbReference type="Proteomes" id="UP000298180"/>
    </source>
</evidence>
<dbReference type="GO" id="GO:0140359">
    <property type="term" value="F:ABC-type transporter activity"/>
    <property type="evidence" value="ECO:0007669"/>
    <property type="project" value="UniProtKB-ARBA"/>
</dbReference>
<gene>
    <name evidence="6" type="ORF">EZ313_15135</name>
</gene>
<dbReference type="InterPro" id="IPR050093">
    <property type="entry name" value="ABC_SmlMolc_Importer"/>
</dbReference>
<evidence type="ECO:0000313" key="6">
    <source>
        <dbReference type="EMBL" id="TFZ02592.1"/>
    </source>
</evidence>
<dbReference type="InterPro" id="IPR008995">
    <property type="entry name" value="Mo/tungstate-bd_C_term_dom"/>
</dbReference>
<keyword evidence="4 6" id="KW-0067">ATP-binding</keyword>
<dbReference type="GO" id="GO:0005524">
    <property type="term" value="F:ATP binding"/>
    <property type="evidence" value="ECO:0007669"/>
    <property type="project" value="UniProtKB-KW"/>
</dbReference>
<dbReference type="AlphaFoldDB" id="A0A4Z0BV51"/>
<organism evidence="6 7">
    <name type="scientific">Ramlibacter henchirensis</name>
    <dbReference type="NCBI Taxonomy" id="204072"/>
    <lineage>
        <taxon>Bacteria</taxon>
        <taxon>Pseudomonadati</taxon>
        <taxon>Pseudomonadota</taxon>
        <taxon>Betaproteobacteria</taxon>
        <taxon>Burkholderiales</taxon>
        <taxon>Comamonadaceae</taxon>
        <taxon>Ramlibacter</taxon>
    </lineage>
</organism>
<evidence type="ECO:0000256" key="4">
    <source>
        <dbReference type="ARBA" id="ARBA00022840"/>
    </source>
</evidence>
<dbReference type="Gene3D" id="2.40.50.100">
    <property type="match status" value="1"/>
</dbReference>
<dbReference type="InterPro" id="IPR003593">
    <property type="entry name" value="AAA+_ATPase"/>
</dbReference>
<dbReference type="InterPro" id="IPR017871">
    <property type="entry name" value="ABC_transporter-like_CS"/>
</dbReference>
<evidence type="ECO:0000256" key="2">
    <source>
        <dbReference type="ARBA" id="ARBA00022475"/>
    </source>
</evidence>
<dbReference type="PROSITE" id="PS00211">
    <property type="entry name" value="ABC_TRANSPORTER_1"/>
    <property type="match status" value="1"/>
</dbReference>
<evidence type="ECO:0000256" key="1">
    <source>
        <dbReference type="ARBA" id="ARBA00022448"/>
    </source>
</evidence>
<sequence>MSEIVIERMTCRYGAGAPAVDTLDLRVGDGEFIALLGPSGCGKTTTLRCIAGLEQPSAGRIAIGGQLVADGSDRWSVPADKRGLGMVFQSYALWPHMRVSANVAYPLKVRGSKDDIPAQVRSALALVGMEGFGDRAVSDLSGGQQQRVALARALASRPHVLLLDEPLSNLDAGLRTYMRRELRRIHREVRTTCVYVTHDQLEAATLSDRIAVMRAGRLQQLGTPREIFESPATAWVAEFVGFDNFVPGAVTQVDNDTALVQPPGWPTALRARTVASARVQPGRGAVVAFRSSSLQQSPLDTANRIDATVTERMFLGDQTELTLAAHGARLVAKVPGARLEGETSLSLWLRPEQAVVLPEAV</sequence>